<evidence type="ECO:0000256" key="1">
    <source>
        <dbReference type="SAM" id="MobiDB-lite"/>
    </source>
</evidence>
<feature type="compositionally biased region" description="Polar residues" evidence="1">
    <location>
        <begin position="1"/>
        <end position="21"/>
    </location>
</feature>
<proteinExistence type="predicted"/>
<reference evidence="2 3" key="1">
    <citation type="journal article" date="2012" name="Proc. Natl. Acad. Sci. U.S.A.">
        <title>Comparative genomics of Ceriporiopsis subvermispora and Phanerochaete chrysosporium provide insight into selective ligninolysis.</title>
        <authorList>
            <person name="Fernandez-Fueyo E."/>
            <person name="Ruiz-Duenas F.J."/>
            <person name="Ferreira P."/>
            <person name="Floudas D."/>
            <person name="Hibbett D.S."/>
            <person name="Canessa P."/>
            <person name="Larrondo L.F."/>
            <person name="James T.Y."/>
            <person name="Seelenfreund D."/>
            <person name="Lobos S."/>
            <person name="Polanco R."/>
            <person name="Tello M."/>
            <person name="Honda Y."/>
            <person name="Watanabe T."/>
            <person name="Watanabe T."/>
            <person name="Ryu J.S."/>
            <person name="Kubicek C.P."/>
            <person name="Schmoll M."/>
            <person name="Gaskell J."/>
            <person name="Hammel K.E."/>
            <person name="St John F.J."/>
            <person name="Vanden Wymelenberg A."/>
            <person name="Sabat G."/>
            <person name="Splinter BonDurant S."/>
            <person name="Syed K."/>
            <person name="Yadav J.S."/>
            <person name="Doddapaneni H."/>
            <person name="Subramanian V."/>
            <person name="Lavin J.L."/>
            <person name="Oguiza J.A."/>
            <person name="Perez G."/>
            <person name="Pisabarro A.G."/>
            <person name="Ramirez L."/>
            <person name="Santoyo F."/>
            <person name="Master E."/>
            <person name="Coutinho P.M."/>
            <person name="Henrissat B."/>
            <person name="Lombard V."/>
            <person name="Magnuson J.K."/>
            <person name="Kuees U."/>
            <person name="Hori C."/>
            <person name="Igarashi K."/>
            <person name="Samejima M."/>
            <person name="Held B.W."/>
            <person name="Barry K.W."/>
            <person name="LaButti K.M."/>
            <person name="Lapidus A."/>
            <person name="Lindquist E.A."/>
            <person name="Lucas S.M."/>
            <person name="Riley R."/>
            <person name="Salamov A.A."/>
            <person name="Hoffmeister D."/>
            <person name="Schwenk D."/>
            <person name="Hadar Y."/>
            <person name="Yarden O."/>
            <person name="de Vries R.P."/>
            <person name="Wiebenga A."/>
            <person name="Stenlid J."/>
            <person name="Eastwood D."/>
            <person name="Grigoriev I.V."/>
            <person name="Berka R.M."/>
            <person name="Blanchette R.A."/>
            <person name="Kersten P."/>
            <person name="Martinez A.T."/>
            <person name="Vicuna R."/>
            <person name="Cullen D."/>
        </authorList>
    </citation>
    <scope>NUCLEOTIDE SEQUENCE [LARGE SCALE GENOMIC DNA]</scope>
    <source>
        <strain evidence="2 3">B</strain>
    </source>
</reference>
<sequence>MLLQNLGSRTQVPLKAQSSSEAKSHAVMVSETTGHAKAMGARCLYELNASSQWGCHAPTTLSGAEHEDMSTAHVCADPAPRGSSHLRVPAKFPALGLTGKFESGMVRV</sequence>
<evidence type="ECO:0000313" key="2">
    <source>
        <dbReference type="EMBL" id="EMD31652.1"/>
    </source>
</evidence>
<accession>M2R074</accession>
<keyword evidence="3" id="KW-1185">Reference proteome</keyword>
<name>M2R074_CERS8</name>
<dbReference type="Proteomes" id="UP000016930">
    <property type="component" value="Unassembled WGS sequence"/>
</dbReference>
<evidence type="ECO:0000313" key="3">
    <source>
        <dbReference type="Proteomes" id="UP000016930"/>
    </source>
</evidence>
<feature type="region of interest" description="Disordered" evidence="1">
    <location>
        <begin position="1"/>
        <end position="28"/>
    </location>
</feature>
<dbReference type="AlphaFoldDB" id="M2R074"/>
<organism evidence="2 3">
    <name type="scientific">Ceriporiopsis subvermispora (strain B)</name>
    <name type="common">White-rot fungus</name>
    <name type="synonym">Gelatoporia subvermispora</name>
    <dbReference type="NCBI Taxonomy" id="914234"/>
    <lineage>
        <taxon>Eukaryota</taxon>
        <taxon>Fungi</taxon>
        <taxon>Dikarya</taxon>
        <taxon>Basidiomycota</taxon>
        <taxon>Agaricomycotina</taxon>
        <taxon>Agaricomycetes</taxon>
        <taxon>Polyporales</taxon>
        <taxon>Gelatoporiaceae</taxon>
        <taxon>Gelatoporia</taxon>
    </lineage>
</organism>
<dbReference type="EMBL" id="KB445816">
    <property type="protein sequence ID" value="EMD31652.1"/>
    <property type="molecule type" value="Genomic_DNA"/>
</dbReference>
<gene>
    <name evidence="2" type="ORF">CERSUDRAFT_88758</name>
</gene>
<dbReference type="HOGENOM" id="CLU_2196636_0_0_1"/>
<protein>
    <submittedName>
        <fullName evidence="2">Uncharacterized protein</fullName>
    </submittedName>
</protein>